<reference evidence="3" key="1">
    <citation type="journal article" date="2017" name="Front. Plant Sci.">
        <title>Climate Clever Clovers: New Paradigm to Reduce the Environmental Footprint of Ruminants by Breeding Low Methanogenic Forages Utilizing Haplotype Variation.</title>
        <authorList>
            <person name="Kaur P."/>
            <person name="Appels R."/>
            <person name="Bayer P.E."/>
            <person name="Keeble-Gagnere G."/>
            <person name="Wang J."/>
            <person name="Hirakawa H."/>
            <person name="Shirasawa K."/>
            <person name="Vercoe P."/>
            <person name="Stefanova K."/>
            <person name="Durmic Z."/>
            <person name="Nichols P."/>
            <person name="Revell C."/>
            <person name="Isobe S.N."/>
            <person name="Edwards D."/>
            <person name="Erskine W."/>
        </authorList>
    </citation>
    <scope>NUCLEOTIDE SEQUENCE [LARGE SCALE GENOMIC DNA]</scope>
    <source>
        <strain evidence="3">cv. Daliak</strain>
    </source>
</reference>
<keyword evidence="3" id="KW-1185">Reference proteome</keyword>
<accession>A0A2Z6NRX8</accession>
<sequence>MTGEEFSGPPGPKLMRLVYFVGAGVACTVAINKWREFESKSMIQQQQQQKQGVKVVADIPNSSDSVAIHKALK</sequence>
<dbReference type="AlphaFoldDB" id="A0A2Z6NRX8"/>
<dbReference type="Proteomes" id="UP000242715">
    <property type="component" value="Unassembled WGS sequence"/>
</dbReference>
<proteinExistence type="predicted"/>
<organism evidence="2 3">
    <name type="scientific">Trifolium subterraneum</name>
    <name type="common">Subterranean clover</name>
    <dbReference type="NCBI Taxonomy" id="3900"/>
    <lineage>
        <taxon>Eukaryota</taxon>
        <taxon>Viridiplantae</taxon>
        <taxon>Streptophyta</taxon>
        <taxon>Embryophyta</taxon>
        <taxon>Tracheophyta</taxon>
        <taxon>Spermatophyta</taxon>
        <taxon>Magnoliopsida</taxon>
        <taxon>eudicotyledons</taxon>
        <taxon>Gunneridae</taxon>
        <taxon>Pentapetalae</taxon>
        <taxon>rosids</taxon>
        <taxon>fabids</taxon>
        <taxon>Fabales</taxon>
        <taxon>Fabaceae</taxon>
        <taxon>Papilionoideae</taxon>
        <taxon>50 kb inversion clade</taxon>
        <taxon>NPAAA clade</taxon>
        <taxon>Hologalegina</taxon>
        <taxon>IRL clade</taxon>
        <taxon>Trifolieae</taxon>
        <taxon>Trifolium</taxon>
    </lineage>
</organism>
<keyword evidence="1" id="KW-0472">Membrane</keyword>
<gene>
    <name evidence="2" type="ORF">TSUD_99830</name>
</gene>
<evidence type="ECO:0000313" key="2">
    <source>
        <dbReference type="EMBL" id="GAU44883.1"/>
    </source>
</evidence>
<protein>
    <recommendedName>
        <fullName evidence="4">Transmembrane protein</fullName>
    </recommendedName>
</protein>
<dbReference type="OrthoDB" id="1854918at2759"/>
<keyword evidence="1" id="KW-0812">Transmembrane</keyword>
<evidence type="ECO:0008006" key="4">
    <source>
        <dbReference type="Google" id="ProtNLM"/>
    </source>
</evidence>
<evidence type="ECO:0000256" key="1">
    <source>
        <dbReference type="SAM" id="Phobius"/>
    </source>
</evidence>
<dbReference type="EMBL" id="DF974081">
    <property type="protein sequence ID" value="GAU44883.1"/>
    <property type="molecule type" value="Genomic_DNA"/>
</dbReference>
<evidence type="ECO:0000313" key="3">
    <source>
        <dbReference type="Proteomes" id="UP000242715"/>
    </source>
</evidence>
<keyword evidence="1" id="KW-1133">Transmembrane helix</keyword>
<name>A0A2Z6NRX8_TRISU</name>
<feature type="transmembrane region" description="Helical" evidence="1">
    <location>
        <begin position="14"/>
        <end position="32"/>
    </location>
</feature>